<proteinExistence type="inferred from homology"/>
<evidence type="ECO:0000256" key="11">
    <source>
        <dbReference type="SAM" id="SignalP"/>
    </source>
</evidence>
<comment type="similarity">
    <text evidence="3 10">Belongs to the ALG6/ALG8 glucosyltransferase family.</text>
</comment>
<dbReference type="AlphaFoldDB" id="A0A0K2U9V0"/>
<dbReference type="Pfam" id="PF03155">
    <property type="entry name" value="Alg6_Alg8"/>
    <property type="match status" value="1"/>
</dbReference>
<keyword evidence="8 10" id="KW-1133">Transmembrane helix</keyword>
<dbReference type="GO" id="GO:0005789">
    <property type="term" value="C:endoplasmic reticulum membrane"/>
    <property type="evidence" value="ECO:0007669"/>
    <property type="project" value="UniProtKB-SubCell"/>
</dbReference>
<keyword evidence="6 10" id="KW-0812">Transmembrane</keyword>
<dbReference type="GO" id="GO:0006487">
    <property type="term" value="P:protein N-linked glycosylation"/>
    <property type="evidence" value="ECO:0007669"/>
    <property type="project" value="TreeGrafter"/>
</dbReference>
<dbReference type="PANTHER" id="PTHR12413">
    <property type="entry name" value="DOLICHYL GLYCOSYLTRANSFERASE"/>
    <property type="match status" value="1"/>
</dbReference>
<feature type="transmembrane region" description="Helical" evidence="10">
    <location>
        <begin position="336"/>
        <end position="350"/>
    </location>
</feature>
<sequence>MFWEVTIALSCVKILFLHTYHSTDFEVHRNWLAVTHSLPIQQWYTDSCSEWTLDYPPFFAYFEWVLSHFAYAFDPEMLRIKNHYYASNETVLFQRGSVIFTDFVFAMGVKRCGGEYLGILANAGLLLVDHIHFQYNGFLFGLLFLSMGYAKNEQLLASGFWFAVLCNFKHIFAYTAPAYVVYLFGTYCFQSGHFKLDKLLILGLTVISVCVMSFGPFIYFGQFATVLLRLFPFKRGLVHAYWAPNFWALYNFLDKTISVILRVPTKASMTGGLVQEYSHTTLPSIPPSVTLIATLIFMMPCLWKLWKNVNHNRFLGAIVLCSWSSFLFGWHVHEKAILLIILPLALLAYSDRSYSKIYFITSVVGHFSLFPLLFESREIWIKLLVFLCHAAYTYNSLLSTSNKIGKRAAIKNSLSPLEKLYLLGLALVFIFKSLIFHNFPSLSKYEFLPLMFYSVYCGVGITYSWVLMNNQYLLS</sequence>
<comment type="pathway">
    <text evidence="2 10">Protein modification; protein glycosylation.</text>
</comment>
<evidence type="ECO:0000256" key="6">
    <source>
        <dbReference type="ARBA" id="ARBA00022692"/>
    </source>
</evidence>
<keyword evidence="7 10" id="KW-0256">Endoplasmic reticulum</keyword>
<evidence type="ECO:0000256" key="1">
    <source>
        <dbReference type="ARBA" id="ARBA00004477"/>
    </source>
</evidence>
<dbReference type="InterPro" id="IPR004856">
    <property type="entry name" value="Glyco_trans_ALG6/ALG8"/>
</dbReference>
<dbReference type="GO" id="GO:0042283">
    <property type="term" value="F:dolichyl pyrophosphate Glc1Man9GlcNAc2 alpha-1,3-glucosyltransferase activity"/>
    <property type="evidence" value="ECO:0007669"/>
    <property type="project" value="TreeGrafter"/>
</dbReference>
<reference evidence="12" key="1">
    <citation type="submission" date="2014-05" db="EMBL/GenBank/DDBJ databases">
        <authorList>
            <person name="Chronopoulou M."/>
        </authorList>
    </citation>
    <scope>NUCLEOTIDE SEQUENCE</scope>
    <source>
        <tissue evidence="12">Whole organism</tissue>
    </source>
</reference>
<dbReference type="UniPathway" id="UPA00378"/>
<feature type="transmembrane region" description="Helical" evidence="10">
    <location>
        <begin position="285"/>
        <end position="306"/>
    </location>
</feature>
<evidence type="ECO:0000256" key="3">
    <source>
        <dbReference type="ARBA" id="ARBA00008715"/>
    </source>
</evidence>
<feature type="transmembrane region" description="Helical" evidence="10">
    <location>
        <begin position="313"/>
        <end position="330"/>
    </location>
</feature>
<feature type="signal peptide" evidence="11">
    <location>
        <begin position="1"/>
        <end position="22"/>
    </location>
</feature>
<evidence type="ECO:0000256" key="7">
    <source>
        <dbReference type="ARBA" id="ARBA00022824"/>
    </source>
</evidence>
<comment type="subcellular location">
    <subcellularLocation>
        <location evidence="1 10">Endoplasmic reticulum membrane</location>
        <topology evidence="1 10">Multi-pass membrane protein</topology>
    </subcellularLocation>
</comment>
<feature type="transmembrane region" description="Helical" evidence="10">
    <location>
        <begin position="451"/>
        <end position="468"/>
    </location>
</feature>
<evidence type="ECO:0000256" key="10">
    <source>
        <dbReference type="RuleBase" id="RU363110"/>
    </source>
</evidence>
<organism evidence="12">
    <name type="scientific">Lepeophtheirus salmonis</name>
    <name type="common">Salmon louse</name>
    <name type="synonym">Caligus salmonis</name>
    <dbReference type="NCBI Taxonomy" id="72036"/>
    <lineage>
        <taxon>Eukaryota</taxon>
        <taxon>Metazoa</taxon>
        <taxon>Ecdysozoa</taxon>
        <taxon>Arthropoda</taxon>
        <taxon>Crustacea</taxon>
        <taxon>Multicrustacea</taxon>
        <taxon>Hexanauplia</taxon>
        <taxon>Copepoda</taxon>
        <taxon>Siphonostomatoida</taxon>
        <taxon>Caligidae</taxon>
        <taxon>Lepeophtheirus</taxon>
    </lineage>
</organism>
<protein>
    <recommendedName>
        <fullName evidence="10">Alpha-1,3-glucosyltransferase</fullName>
        <ecNumber evidence="10">2.4.1.-</ecNumber>
    </recommendedName>
</protein>
<evidence type="ECO:0000256" key="9">
    <source>
        <dbReference type="ARBA" id="ARBA00023136"/>
    </source>
</evidence>
<evidence type="ECO:0000256" key="2">
    <source>
        <dbReference type="ARBA" id="ARBA00004922"/>
    </source>
</evidence>
<feature type="chain" id="PRO_5005488508" description="Alpha-1,3-glucosyltransferase" evidence="11">
    <location>
        <begin position="23"/>
        <end position="475"/>
    </location>
</feature>
<feature type="transmembrane region" description="Helical" evidence="10">
    <location>
        <begin position="201"/>
        <end position="220"/>
    </location>
</feature>
<dbReference type="OrthoDB" id="1689333at2759"/>
<feature type="transmembrane region" description="Helical" evidence="10">
    <location>
        <begin position="171"/>
        <end position="189"/>
    </location>
</feature>
<keyword evidence="9 10" id="KW-0472">Membrane</keyword>
<dbReference type="PANTHER" id="PTHR12413:SF2">
    <property type="entry name" value="DOLICHYL PYROPHOSPHATE GLC1MAN9GLCNAC2 ALPHA-1,3-GLUCOSYLTRANSFERASE-RELATED"/>
    <property type="match status" value="1"/>
</dbReference>
<feature type="transmembrane region" description="Helical" evidence="10">
    <location>
        <begin position="420"/>
        <end position="439"/>
    </location>
</feature>
<keyword evidence="5 10" id="KW-0808">Transferase</keyword>
<feature type="transmembrane region" description="Helical" evidence="10">
    <location>
        <begin position="357"/>
        <end position="374"/>
    </location>
</feature>
<evidence type="ECO:0000256" key="5">
    <source>
        <dbReference type="ARBA" id="ARBA00022679"/>
    </source>
</evidence>
<accession>A0A0K2U9V0</accession>
<evidence type="ECO:0000256" key="4">
    <source>
        <dbReference type="ARBA" id="ARBA00022676"/>
    </source>
</evidence>
<dbReference type="EMBL" id="HACA01017643">
    <property type="protein sequence ID" value="CDW35004.1"/>
    <property type="molecule type" value="Transcribed_RNA"/>
</dbReference>
<feature type="transmembrane region" description="Helical" evidence="10">
    <location>
        <begin position="380"/>
        <end position="399"/>
    </location>
</feature>
<name>A0A0K2U9V0_LEPSM</name>
<evidence type="ECO:0000313" key="12">
    <source>
        <dbReference type="EMBL" id="CDW35004.1"/>
    </source>
</evidence>
<dbReference type="EC" id="2.4.1.-" evidence="10"/>
<keyword evidence="11" id="KW-0732">Signal</keyword>
<feature type="transmembrane region" description="Helical" evidence="10">
    <location>
        <begin position="133"/>
        <end position="151"/>
    </location>
</feature>
<keyword evidence="4 10" id="KW-0328">Glycosyltransferase</keyword>
<evidence type="ECO:0000256" key="8">
    <source>
        <dbReference type="ARBA" id="ARBA00022989"/>
    </source>
</evidence>